<proteinExistence type="predicted"/>
<name>A0AAD4KXX7_9EURO</name>
<feature type="coiled-coil region" evidence="1">
    <location>
        <begin position="499"/>
        <end position="526"/>
    </location>
</feature>
<feature type="region of interest" description="Disordered" evidence="2">
    <location>
        <begin position="593"/>
        <end position="615"/>
    </location>
</feature>
<organism evidence="4 5">
    <name type="scientific">Talaromyces proteolyticus</name>
    <dbReference type="NCBI Taxonomy" id="1131652"/>
    <lineage>
        <taxon>Eukaryota</taxon>
        <taxon>Fungi</taxon>
        <taxon>Dikarya</taxon>
        <taxon>Ascomycota</taxon>
        <taxon>Pezizomycotina</taxon>
        <taxon>Eurotiomycetes</taxon>
        <taxon>Eurotiomycetidae</taxon>
        <taxon>Eurotiales</taxon>
        <taxon>Trichocomaceae</taxon>
        <taxon>Talaromyces</taxon>
        <taxon>Talaromyces sect. Bacilispori</taxon>
    </lineage>
</organism>
<feature type="compositionally biased region" description="Pro residues" evidence="2">
    <location>
        <begin position="546"/>
        <end position="556"/>
    </location>
</feature>
<dbReference type="GeneID" id="70239852"/>
<feature type="region of interest" description="Disordered" evidence="2">
    <location>
        <begin position="541"/>
        <end position="567"/>
    </location>
</feature>
<dbReference type="EMBL" id="JAJTJA010000005">
    <property type="protein sequence ID" value="KAH8699303.1"/>
    <property type="molecule type" value="Genomic_DNA"/>
</dbReference>
<dbReference type="Pfam" id="PF15456">
    <property type="entry name" value="Uds1"/>
    <property type="match status" value="1"/>
</dbReference>
<feature type="domain" description="Up-regulated during septation protein 1" evidence="3">
    <location>
        <begin position="420"/>
        <end position="537"/>
    </location>
</feature>
<reference evidence="4" key="1">
    <citation type="submission" date="2021-12" db="EMBL/GenBank/DDBJ databases">
        <title>Convergent genome expansion in fungi linked to evolution of root-endophyte symbiosis.</title>
        <authorList>
            <consortium name="DOE Joint Genome Institute"/>
            <person name="Ke Y.-H."/>
            <person name="Bonito G."/>
            <person name="Liao H.-L."/>
            <person name="Looney B."/>
            <person name="Rojas-Flechas A."/>
            <person name="Nash J."/>
            <person name="Hameed K."/>
            <person name="Schadt C."/>
            <person name="Martin F."/>
            <person name="Crous P.W."/>
            <person name="Miettinen O."/>
            <person name="Magnuson J.K."/>
            <person name="Labbe J."/>
            <person name="Jacobson D."/>
            <person name="Doktycz M.J."/>
            <person name="Veneault-Fourrey C."/>
            <person name="Kuo A."/>
            <person name="Mondo S."/>
            <person name="Calhoun S."/>
            <person name="Riley R."/>
            <person name="Ohm R."/>
            <person name="LaButti K."/>
            <person name="Andreopoulos B."/>
            <person name="Pangilinan J."/>
            <person name="Nolan M."/>
            <person name="Tritt A."/>
            <person name="Clum A."/>
            <person name="Lipzen A."/>
            <person name="Daum C."/>
            <person name="Barry K."/>
            <person name="Grigoriev I.V."/>
            <person name="Vilgalys R."/>
        </authorList>
    </citation>
    <scope>NUCLEOTIDE SEQUENCE</scope>
    <source>
        <strain evidence="4">PMI_201</strain>
    </source>
</reference>
<dbReference type="Proteomes" id="UP001201262">
    <property type="component" value="Unassembled WGS sequence"/>
</dbReference>
<evidence type="ECO:0000256" key="1">
    <source>
        <dbReference type="SAM" id="Coils"/>
    </source>
</evidence>
<protein>
    <submittedName>
        <fullName evidence="4">Up-regulated during septation-domain-containing protein</fullName>
    </submittedName>
</protein>
<gene>
    <name evidence="4" type="ORF">BGW36DRAFT_159002</name>
</gene>
<evidence type="ECO:0000259" key="3">
    <source>
        <dbReference type="Pfam" id="PF15456"/>
    </source>
</evidence>
<feature type="region of interest" description="Disordered" evidence="2">
    <location>
        <begin position="214"/>
        <end position="257"/>
    </location>
</feature>
<sequence length="615" mass="68501">MCLESIAMDNTLIPPPPPMDRSTTAEQDMELPANYVSLGLNNIVARETRVEIENNKVQFPDAYWRAGNPATERPKHYNLWPVLKKAVSANLVEGAKVARKLTETHFSTSLPATSTQSPPKIRSLSARRKLSFPELGRGIMVAGHHPRMDSPTIPGRFPVHERSYSAPGGPSTPSILHEESTLIPVSERFIWFADSDDETKIAAATPFNDKLKEAAERTPTADKTSPSANIVGKSFELKGDCDEEEKPPVPPKSPRLTTRAALNQEGRLASKYNLSSPKLPLRIDTNIAKAEPSVNIVHITHQARPLVTQPRASTAMDFYPPAPITARLHKRSESASGSVMPTKTECPEKNRKPIPTKEHVKYVSTEKSIMARGRPNKRRAKGEIVTKQSISSERISFATIPPGFDVIDAPVQFPPSDVEKIQTQAKIQAQKFKVLRYDDVKAMSQELRVLDERCDYLRNTHKSLRTGRNRLHERMINFLRSPRSTINYRENMLRQGEALAELDRSIDEWINKLEQVEHRRTCVRQKLLEHVAASLILSATASSQGPPLPHHTPPQSPFNSETGSDAARESIKIYADSGVYADADIEDLLADIQRQMDDMSPSRDPSPCLESAVTA</sequence>
<dbReference type="InterPro" id="IPR029191">
    <property type="entry name" value="Uds1"/>
</dbReference>
<evidence type="ECO:0000256" key="2">
    <source>
        <dbReference type="SAM" id="MobiDB-lite"/>
    </source>
</evidence>
<dbReference type="AlphaFoldDB" id="A0AAD4KXX7"/>
<keyword evidence="1" id="KW-0175">Coiled coil</keyword>
<evidence type="ECO:0000313" key="5">
    <source>
        <dbReference type="Proteomes" id="UP001201262"/>
    </source>
</evidence>
<comment type="caution">
    <text evidence="4">The sequence shown here is derived from an EMBL/GenBank/DDBJ whole genome shotgun (WGS) entry which is preliminary data.</text>
</comment>
<feature type="region of interest" description="Disordered" evidence="2">
    <location>
        <begin position="330"/>
        <end position="352"/>
    </location>
</feature>
<evidence type="ECO:0000313" key="4">
    <source>
        <dbReference type="EMBL" id="KAH8699303.1"/>
    </source>
</evidence>
<accession>A0AAD4KXX7</accession>
<keyword evidence="5" id="KW-1185">Reference proteome</keyword>
<dbReference type="RefSeq" id="XP_046073767.1">
    <property type="nucleotide sequence ID" value="XM_046209565.1"/>
</dbReference>